<comment type="caution">
    <text evidence="3">The sequence shown here is derived from an EMBL/GenBank/DDBJ whole genome shotgun (WGS) entry which is preliminary data.</text>
</comment>
<keyword evidence="1" id="KW-0732">Signal</keyword>
<dbReference type="InterPro" id="IPR003790">
    <property type="entry name" value="GHL10"/>
</dbReference>
<proteinExistence type="predicted"/>
<reference evidence="3 4" key="1">
    <citation type="submission" date="2018-08" db="EMBL/GenBank/DDBJ databases">
        <title>Recombination of ecologically and evolutionarily significant loci maintains genetic cohesion in the Pseudomonas syringae species complex.</title>
        <authorList>
            <person name="Dillon M."/>
            <person name="Thakur S."/>
            <person name="Almeida R.N.D."/>
            <person name="Weir B.S."/>
            <person name="Guttman D.S."/>
        </authorList>
    </citation>
    <scope>NUCLEOTIDE SEQUENCE [LARGE SCALE GENOMIC DNA]</scope>
    <source>
        <strain evidence="3 4">ICMP 2821</strain>
    </source>
</reference>
<evidence type="ECO:0000259" key="2">
    <source>
        <dbReference type="Pfam" id="PF02638"/>
    </source>
</evidence>
<feature type="domain" description="Glycosyl hydrolase-like 10" evidence="2">
    <location>
        <begin position="58"/>
        <end position="392"/>
    </location>
</feature>
<name>A0A3M3KM34_PSECA</name>
<dbReference type="InterPro" id="IPR017853">
    <property type="entry name" value="GH"/>
</dbReference>
<dbReference type="GO" id="GO:0016787">
    <property type="term" value="F:hydrolase activity"/>
    <property type="evidence" value="ECO:0007669"/>
    <property type="project" value="UniProtKB-KW"/>
</dbReference>
<evidence type="ECO:0000256" key="1">
    <source>
        <dbReference type="ARBA" id="ARBA00022729"/>
    </source>
</evidence>
<keyword evidence="3" id="KW-0378">Hydrolase</keyword>
<evidence type="ECO:0000313" key="4">
    <source>
        <dbReference type="Proteomes" id="UP000281372"/>
    </source>
</evidence>
<dbReference type="AlphaFoldDB" id="A0A3M3KM34"/>
<dbReference type="PANTHER" id="PTHR43405">
    <property type="entry name" value="GLYCOSYL HYDROLASE DIGH"/>
    <property type="match status" value="1"/>
</dbReference>
<gene>
    <name evidence="3" type="ORF">ALQ64_100300</name>
</gene>
<dbReference type="EMBL" id="RBOW01000747">
    <property type="protein sequence ID" value="RMN23505.1"/>
    <property type="molecule type" value="Genomic_DNA"/>
</dbReference>
<accession>A0A3M3KM34</accession>
<dbReference type="InterPro" id="IPR052177">
    <property type="entry name" value="Divisome_Glycosyl_Hydrolase"/>
</dbReference>
<dbReference type="SUPFAM" id="SSF51445">
    <property type="entry name" value="(Trans)glycosidases"/>
    <property type="match status" value="1"/>
</dbReference>
<dbReference type="Proteomes" id="UP000281372">
    <property type="component" value="Unassembled WGS sequence"/>
</dbReference>
<dbReference type="Pfam" id="PF02638">
    <property type="entry name" value="GHL10"/>
    <property type="match status" value="1"/>
</dbReference>
<evidence type="ECO:0000313" key="3">
    <source>
        <dbReference type="EMBL" id="RMN23505.1"/>
    </source>
</evidence>
<dbReference type="PANTHER" id="PTHR43405:SF1">
    <property type="entry name" value="GLYCOSYL HYDROLASE DIGH"/>
    <property type="match status" value="1"/>
</dbReference>
<sequence length="441" mass="49092">MRSAQQLASAMVTYQRIGRCSARSCIGISKCPCMDSIFRSLRTILKGEIAMATANKNLKATWVATVTNLDWPSASSLAITDEAARVSAQKEELTGILDDIAAMKMNAVIFQVVPCADAFYASDLLPWSKYLTGTLGKNPGFDPLAYAVEQAHARNIELHAWVNPYRISMNTSDATIEELNNSSSDSPVSVFKLHPEWTGTSAKRFVLNPGVPEAQAWVSNIVEEIVTKYDVDAIQFDDYFYYESADSLLNDDATYQTYNTTFTTKADWRRNNTYSLVDACHKKIAAVNTDVLFGISPAGVWRNKSDDPLGSDTQAGAPNYDFAYADTRKWVIDGIIDYIAPQVYWPFAREVARYDVITRWWADTVSGTGTALYVGMALYKVGTASEAEPDWTVEGGVPEITRQLDLNDSLAEVSGCMFFRHMFLRASQTQQVVDYLKLRWA</sequence>
<protein>
    <submittedName>
        <fullName evidence="3">Putative glycoside hydrolase</fullName>
    </submittedName>
</protein>
<dbReference type="Gene3D" id="3.20.20.80">
    <property type="entry name" value="Glycosidases"/>
    <property type="match status" value="1"/>
</dbReference>
<organism evidence="3 4">
    <name type="scientific">Pseudomonas cannabina</name>
    <dbReference type="NCBI Taxonomy" id="86840"/>
    <lineage>
        <taxon>Bacteria</taxon>
        <taxon>Pseudomonadati</taxon>
        <taxon>Pseudomonadota</taxon>
        <taxon>Gammaproteobacteria</taxon>
        <taxon>Pseudomonadales</taxon>
        <taxon>Pseudomonadaceae</taxon>
        <taxon>Pseudomonas</taxon>
    </lineage>
</organism>
<feature type="non-terminal residue" evidence="3">
    <location>
        <position position="441"/>
    </location>
</feature>